<evidence type="ECO:0000256" key="3">
    <source>
        <dbReference type="ARBA" id="ARBA00022806"/>
    </source>
</evidence>
<keyword evidence="2 6" id="KW-0378">Hydrolase</keyword>
<dbReference type="Pfam" id="PF13245">
    <property type="entry name" value="AAA_19"/>
    <property type="match status" value="1"/>
</dbReference>
<sequence length="647" mass="73809">MSEEFYLAETKPIDHDNRVDEGIQECLRIGSGKSFITFAGAGSGKTYSLKEALDFLKKEHSGNFIRQGKQIAVVTFTNNAADEIMDRIEQNPIFAVSTIHSFCWSAIAGFNEDIRKWYLEKIPAVLAEVDDLERRGRAGKASDARKRTITLLKEKMDWLTEPRSFIYDPNGVNSTKNALSHADVLKIFSSFLTTKPMMAEVIVNKFPFIFIDESQDTNKDVIRAFFELQYAKSNKVVIGLFGDTMQRIFGGGESELGNTKSSGWITFDKEMNHRSARRIVALGNQIRSEYDKRKQFARDGAANGYVRYFLLSNDVSNKNEIEARIREVMAEVTDDADWTDIQSKDTAILLLEHKMAGRRLGFDDLWNKLEKSDKIKERISNGESTELNFFSDIVFPMAEASRNERRTELMSILRERNSPLLEANVLDSNKDDPLSLARTAEHAFKNVVSNNKVSFRAVLEVLAKHNLLRIPEKLLSFVVASEERKVESEPEQMGAIQEVESETEERDDSEITAWAEALETDFFQIRNYKDYINENSIFLTHQGVKGNEFKRVMVVMDDDEAGGFLFSYEQYFGAKELSSSSKKKQDAGEETGLDRTRRLFYVTSTRAKNSLAHVIYTSDVAKIKENLINKKFAQEGEIIEFYGNKYE</sequence>
<dbReference type="RefSeq" id="WP_038246582.1">
    <property type="nucleotide sequence ID" value="NZ_CAWLZI010000168.1"/>
</dbReference>
<proteinExistence type="predicted"/>
<accession>A0A077PGT6</accession>
<dbReference type="PROSITE" id="PS51198">
    <property type="entry name" value="UVRD_HELICASE_ATP_BIND"/>
    <property type="match status" value="1"/>
</dbReference>
<gene>
    <name evidence="8" type="ORF">XBKQ1_1790002</name>
</gene>
<dbReference type="AlphaFoldDB" id="A0A077PGT6"/>
<dbReference type="GO" id="GO:0016787">
    <property type="term" value="F:hydrolase activity"/>
    <property type="evidence" value="ECO:0007669"/>
    <property type="project" value="UniProtKB-UniRule"/>
</dbReference>
<evidence type="ECO:0000259" key="7">
    <source>
        <dbReference type="PROSITE" id="PS51198"/>
    </source>
</evidence>
<dbReference type="PANTHER" id="PTHR11070">
    <property type="entry name" value="UVRD / RECB / PCRA DNA HELICASE FAMILY MEMBER"/>
    <property type="match status" value="1"/>
</dbReference>
<feature type="binding site" evidence="6">
    <location>
        <begin position="39"/>
        <end position="46"/>
    </location>
    <ligand>
        <name>ATP</name>
        <dbReference type="ChEBI" id="CHEBI:30616"/>
    </ligand>
</feature>
<keyword evidence="1 6" id="KW-0547">Nucleotide-binding</keyword>
<evidence type="ECO:0000256" key="6">
    <source>
        <dbReference type="PROSITE-ProRule" id="PRU00560"/>
    </source>
</evidence>
<name>A0A077PGT6_XENBV</name>
<dbReference type="InterPro" id="IPR014016">
    <property type="entry name" value="UvrD-like_ATP-bd"/>
</dbReference>
<evidence type="ECO:0000313" key="9">
    <source>
        <dbReference type="Proteomes" id="UP000028500"/>
    </source>
</evidence>
<keyword evidence="9" id="KW-1185">Reference proteome</keyword>
<comment type="caution">
    <text evidence="8">The sequence shown here is derived from an EMBL/GenBank/DDBJ whole genome shotgun (WGS) entry which is preliminary data.</text>
</comment>
<dbReference type="GO" id="GO:0000725">
    <property type="term" value="P:recombinational repair"/>
    <property type="evidence" value="ECO:0007669"/>
    <property type="project" value="TreeGrafter"/>
</dbReference>
<evidence type="ECO:0000256" key="5">
    <source>
        <dbReference type="ARBA" id="ARBA00034923"/>
    </source>
</evidence>
<dbReference type="EMBL" id="CBSY010000089">
    <property type="protein sequence ID" value="CDH18969.1"/>
    <property type="molecule type" value="Genomic_DNA"/>
</dbReference>
<dbReference type="GO" id="GO:0043138">
    <property type="term" value="F:3'-5' DNA helicase activity"/>
    <property type="evidence" value="ECO:0007669"/>
    <property type="project" value="TreeGrafter"/>
</dbReference>
<reference evidence="8" key="1">
    <citation type="submission" date="2013-07" db="EMBL/GenBank/DDBJ databases">
        <title>Sub-species coevolution in mutualistic symbiosis.</title>
        <authorList>
            <person name="Murfin K."/>
            <person name="Klassen J."/>
            <person name="Lee M."/>
            <person name="Forst S."/>
            <person name="Stock P."/>
            <person name="Goodrich-Blair H."/>
        </authorList>
    </citation>
    <scope>NUCLEOTIDE SEQUENCE [LARGE SCALE GENOMIC DNA]</scope>
    <source>
        <strain evidence="8">Kraussei Quebec</strain>
    </source>
</reference>
<dbReference type="GO" id="GO:0003677">
    <property type="term" value="F:DNA binding"/>
    <property type="evidence" value="ECO:0007669"/>
    <property type="project" value="InterPro"/>
</dbReference>
<dbReference type="Gene3D" id="3.40.50.300">
    <property type="entry name" value="P-loop containing nucleotide triphosphate hydrolases"/>
    <property type="match status" value="2"/>
</dbReference>
<dbReference type="HOGENOM" id="CLU_027270_0_0_6"/>
<dbReference type="PANTHER" id="PTHR11070:SF2">
    <property type="entry name" value="ATP-DEPENDENT DNA HELICASE SRS2"/>
    <property type="match status" value="1"/>
</dbReference>
<dbReference type="InterPro" id="IPR000212">
    <property type="entry name" value="DNA_helicase_UvrD/REP"/>
</dbReference>
<dbReference type="Proteomes" id="UP000028500">
    <property type="component" value="Unassembled WGS sequence"/>
</dbReference>
<dbReference type="OrthoDB" id="384988at2"/>
<evidence type="ECO:0000256" key="2">
    <source>
        <dbReference type="ARBA" id="ARBA00022801"/>
    </source>
</evidence>
<keyword evidence="4 6" id="KW-0067">ATP-binding</keyword>
<keyword evidence="3 6" id="KW-0347">Helicase</keyword>
<dbReference type="GO" id="GO:0005524">
    <property type="term" value="F:ATP binding"/>
    <property type="evidence" value="ECO:0007669"/>
    <property type="project" value="UniProtKB-UniRule"/>
</dbReference>
<dbReference type="SUPFAM" id="SSF52540">
    <property type="entry name" value="P-loop containing nucleoside triphosphate hydrolases"/>
    <property type="match status" value="1"/>
</dbReference>
<evidence type="ECO:0000256" key="4">
    <source>
        <dbReference type="ARBA" id="ARBA00022840"/>
    </source>
</evidence>
<dbReference type="InterPro" id="IPR027417">
    <property type="entry name" value="P-loop_NTPase"/>
</dbReference>
<evidence type="ECO:0000256" key="1">
    <source>
        <dbReference type="ARBA" id="ARBA00022741"/>
    </source>
</evidence>
<protein>
    <recommendedName>
        <fullName evidence="5">DNA 3'-5' helicase II</fullName>
    </recommendedName>
</protein>
<feature type="domain" description="UvrD-like helicase ATP-binding" evidence="7">
    <location>
        <begin position="18"/>
        <end position="289"/>
    </location>
</feature>
<evidence type="ECO:0000313" key="8">
    <source>
        <dbReference type="EMBL" id="CDH18969.1"/>
    </source>
</evidence>
<organism evidence="8 9">
    <name type="scientific">Xenorhabdus bovienii str. kraussei Quebec</name>
    <dbReference type="NCBI Taxonomy" id="1398203"/>
    <lineage>
        <taxon>Bacteria</taxon>
        <taxon>Pseudomonadati</taxon>
        <taxon>Pseudomonadota</taxon>
        <taxon>Gammaproteobacteria</taxon>
        <taxon>Enterobacterales</taxon>
        <taxon>Morganellaceae</taxon>
        <taxon>Xenorhabdus</taxon>
    </lineage>
</organism>